<accession>A0AAV3ZPV5</accession>
<dbReference type="CDD" id="cd09275">
    <property type="entry name" value="RNase_HI_RT_DIRS1"/>
    <property type="match status" value="1"/>
</dbReference>
<evidence type="ECO:0000313" key="2">
    <source>
        <dbReference type="Proteomes" id="UP000735302"/>
    </source>
</evidence>
<organism evidence="1 2">
    <name type="scientific">Plakobranchus ocellatus</name>
    <dbReference type="NCBI Taxonomy" id="259542"/>
    <lineage>
        <taxon>Eukaryota</taxon>
        <taxon>Metazoa</taxon>
        <taxon>Spiralia</taxon>
        <taxon>Lophotrochozoa</taxon>
        <taxon>Mollusca</taxon>
        <taxon>Gastropoda</taxon>
        <taxon>Heterobranchia</taxon>
        <taxon>Euthyneura</taxon>
        <taxon>Panpulmonata</taxon>
        <taxon>Sacoglossa</taxon>
        <taxon>Placobranchoidea</taxon>
        <taxon>Plakobranchidae</taxon>
        <taxon>Plakobranchus</taxon>
    </lineage>
</organism>
<evidence type="ECO:0000313" key="1">
    <source>
        <dbReference type="EMBL" id="GFO01091.1"/>
    </source>
</evidence>
<sequence>MHNSSNMREISAVLLCLQSFKPALLGKRVQILTHKVSCAAYINFEGGMHADLSNVATHIWSAALKNNLTISAKWLAGKQHTMPDYLSRLDNKYKWKIHPNLFCYLDNIWGPHTMDRFACKNSTQYARYNSLFLDPTSGVDAFSQIFGRKTIL</sequence>
<reference evidence="1 2" key="1">
    <citation type="journal article" date="2021" name="Elife">
        <title>Chloroplast acquisition without the gene transfer in kleptoplastic sea slugs, Plakobranchus ocellatus.</title>
        <authorList>
            <person name="Maeda T."/>
            <person name="Takahashi S."/>
            <person name="Yoshida T."/>
            <person name="Shimamura S."/>
            <person name="Takaki Y."/>
            <person name="Nagai Y."/>
            <person name="Toyoda A."/>
            <person name="Suzuki Y."/>
            <person name="Arimoto A."/>
            <person name="Ishii H."/>
            <person name="Satoh N."/>
            <person name="Nishiyama T."/>
            <person name="Hasebe M."/>
            <person name="Maruyama T."/>
            <person name="Minagawa J."/>
            <person name="Obokata J."/>
            <person name="Shigenobu S."/>
        </authorList>
    </citation>
    <scope>NUCLEOTIDE SEQUENCE [LARGE SCALE GENOMIC DNA]</scope>
</reference>
<protein>
    <submittedName>
        <fullName evidence="1">Enzymatic polyprotein</fullName>
    </submittedName>
</protein>
<dbReference type="InterPro" id="IPR052055">
    <property type="entry name" value="Hepadnavirus_pol/RT"/>
</dbReference>
<name>A0AAV3ZPV5_9GAST</name>
<dbReference type="AlphaFoldDB" id="A0AAV3ZPV5"/>
<keyword evidence="2" id="KW-1185">Reference proteome</keyword>
<dbReference type="Proteomes" id="UP000735302">
    <property type="component" value="Unassembled WGS sequence"/>
</dbReference>
<comment type="caution">
    <text evidence="1">The sequence shown here is derived from an EMBL/GenBank/DDBJ whole genome shotgun (WGS) entry which is preliminary data.</text>
</comment>
<proteinExistence type="predicted"/>
<dbReference type="PANTHER" id="PTHR33050">
    <property type="entry name" value="REVERSE TRANSCRIPTASE DOMAIN-CONTAINING PROTEIN"/>
    <property type="match status" value="1"/>
</dbReference>
<dbReference type="PANTHER" id="PTHR33050:SF7">
    <property type="entry name" value="RIBONUCLEASE H"/>
    <property type="match status" value="1"/>
</dbReference>
<gene>
    <name evidence="1" type="ORF">PoB_002759600</name>
</gene>
<dbReference type="EMBL" id="BLXT01003184">
    <property type="protein sequence ID" value="GFO01091.1"/>
    <property type="molecule type" value="Genomic_DNA"/>
</dbReference>